<sequence length="57" mass="6647">CQCFLRDDYIDRILSHKSFPAAMPVRSDREITAFSQPRSIRIFAWPYSILSVSGKRL</sequence>
<dbReference type="Proteomes" id="UP000016630">
    <property type="component" value="Unassembled WGS sequence"/>
</dbReference>
<evidence type="ECO:0000313" key="1">
    <source>
        <dbReference type="EMBL" id="ERJ68696.1"/>
    </source>
</evidence>
<proteinExistence type="predicted"/>
<reference evidence="1 2" key="1">
    <citation type="submission" date="2013-06" db="EMBL/GenBank/DDBJ databases">
        <authorList>
            <person name="Weinstock G."/>
            <person name="Sodergren E."/>
            <person name="Lobos E.A."/>
            <person name="Fulton L."/>
            <person name="Fulton R."/>
            <person name="Courtney L."/>
            <person name="Fronick C."/>
            <person name="O'Laughlin M."/>
            <person name="Godfrey J."/>
            <person name="Wilson R.M."/>
            <person name="Miner T."/>
            <person name="Farmer C."/>
            <person name="Delehaunty K."/>
            <person name="Cordes M."/>
            <person name="Minx P."/>
            <person name="Tomlinson C."/>
            <person name="Chen J."/>
            <person name="Wollam A."/>
            <person name="Pepin K.H."/>
            <person name="Bhonagiri V."/>
            <person name="Zhang X."/>
            <person name="Warren W."/>
            <person name="Mitreva M."/>
            <person name="Mardis E.R."/>
            <person name="Wilson R.K."/>
        </authorList>
    </citation>
    <scope>NUCLEOTIDE SEQUENCE [LARGE SCALE GENOMIC DNA]</scope>
    <source>
        <strain evidence="1 2">F0570</strain>
    </source>
</reference>
<name>A0A0E2LTL8_PORGN</name>
<gene>
    <name evidence="1" type="ORF">HMPREF1555_00237</name>
</gene>
<comment type="caution">
    <text evidence="1">The sequence shown here is derived from an EMBL/GenBank/DDBJ whole genome shotgun (WGS) entry which is preliminary data.</text>
</comment>
<dbReference type="HOGENOM" id="CLU_2983737_0_0_10"/>
<dbReference type="AlphaFoldDB" id="A0A0E2LTL8"/>
<evidence type="ECO:0000313" key="2">
    <source>
        <dbReference type="Proteomes" id="UP000016630"/>
    </source>
</evidence>
<organism evidence="1 2">
    <name type="scientific">Porphyromonas gingivalis F0570</name>
    <dbReference type="NCBI Taxonomy" id="1227271"/>
    <lineage>
        <taxon>Bacteria</taxon>
        <taxon>Pseudomonadati</taxon>
        <taxon>Bacteroidota</taxon>
        <taxon>Bacteroidia</taxon>
        <taxon>Bacteroidales</taxon>
        <taxon>Porphyromonadaceae</taxon>
        <taxon>Porphyromonas</taxon>
    </lineage>
</organism>
<dbReference type="EMBL" id="AWUW01000016">
    <property type="protein sequence ID" value="ERJ68696.1"/>
    <property type="molecule type" value="Genomic_DNA"/>
</dbReference>
<feature type="non-terminal residue" evidence="1">
    <location>
        <position position="1"/>
    </location>
</feature>
<protein>
    <submittedName>
        <fullName evidence="1">Uncharacterized protein</fullName>
    </submittedName>
</protein>
<accession>A0A0E2LTL8</accession>